<dbReference type="Pfam" id="PF13416">
    <property type="entry name" value="SBP_bac_8"/>
    <property type="match status" value="1"/>
</dbReference>
<dbReference type="Proteomes" id="UP001524473">
    <property type="component" value="Unassembled WGS sequence"/>
</dbReference>
<gene>
    <name evidence="2" type="ORF">NE695_03885</name>
</gene>
<dbReference type="GeneID" id="90533039"/>
<accession>A0ABT1RXJ2</accession>
<sequence length="501" mass="55697">MKKAIAHITALVLAVSLILTMFTACGEDKTHGLKKSDPVSITLWHYYNGPQQQAFDSLVSKFNDTLGKEMGILVQASAQGTVNELIDKAMDSLDQEVGAESFPDIIAAYADTAYTINSRGMAADISQYLTEEEQNSYVEEYLEEGKFSEESGIQLFPIAKATEVLMLNETDWAAFSAASGATEEALSTWEGIVTTAEKYYNYTDALTPDVPDDGKAFFGRDAVANYLLVGSMQLGEEVFQVKDGKVTFHMDPEIFKRLWDNYYVPYINGWFTASGRFRSDDAKTGELIAFVGSTSGAMYFPTQVTREDATVYDITCKVLPLPNFEGTQPYAVQQGAGMLVTKSEEKKEYAATVFLKWFTEEENNLAFCLGSGYLPVKKEANSVEQIKKALSDEEDGNSILRQTVENSDLFTENSALYQTLTIGVEMVNDYTLYTNKAFENGTKARNLLSDSLTEKLEEDLNQIQKLVDGGMSRSEAAAQYATDENFESWYHTLQQGLEELK</sequence>
<organism evidence="2 3">
    <name type="scientific">Neglectibacter timonensis</name>
    <dbReference type="NCBI Taxonomy" id="1776382"/>
    <lineage>
        <taxon>Bacteria</taxon>
        <taxon>Bacillati</taxon>
        <taxon>Bacillota</taxon>
        <taxon>Clostridia</taxon>
        <taxon>Eubacteriales</taxon>
        <taxon>Oscillospiraceae</taxon>
        <taxon>Neglectibacter</taxon>
    </lineage>
</organism>
<dbReference type="RefSeq" id="WP_066865688.1">
    <property type="nucleotide sequence ID" value="NZ_CABKVV010000014.1"/>
</dbReference>
<protein>
    <submittedName>
        <fullName evidence="2">Extracellular solute-binding protein</fullName>
    </submittedName>
</protein>
<proteinExistence type="predicted"/>
<dbReference type="InterPro" id="IPR006059">
    <property type="entry name" value="SBP"/>
</dbReference>
<dbReference type="EMBL" id="JANFZH010000006">
    <property type="protein sequence ID" value="MCQ4839055.1"/>
    <property type="molecule type" value="Genomic_DNA"/>
</dbReference>
<keyword evidence="1" id="KW-0732">Signal</keyword>
<evidence type="ECO:0000313" key="2">
    <source>
        <dbReference type="EMBL" id="MCQ4839055.1"/>
    </source>
</evidence>
<dbReference type="PANTHER" id="PTHR43649:SF12">
    <property type="entry name" value="DIACETYLCHITOBIOSE BINDING PROTEIN DASA"/>
    <property type="match status" value="1"/>
</dbReference>
<evidence type="ECO:0000256" key="1">
    <source>
        <dbReference type="SAM" id="SignalP"/>
    </source>
</evidence>
<feature type="signal peptide" evidence="1">
    <location>
        <begin position="1"/>
        <end position="26"/>
    </location>
</feature>
<comment type="caution">
    <text evidence="2">The sequence shown here is derived from an EMBL/GenBank/DDBJ whole genome shotgun (WGS) entry which is preliminary data.</text>
</comment>
<feature type="chain" id="PRO_5047529480" evidence="1">
    <location>
        <begin position="27"/>
        <end position="501"/>
    </location>
</feature>
<dbReference type="PROSITE" id="PS51257">
    <property type="entry name" value="PROKAR_LIPOPROTEIN"/>
    <property type="match status" value="1"/>
</dbReference>
<dbReference type="PANTHER" id="PTHR43649">
    <property type="entry name" value="ARABINOSE-BINDING PROTEIN-RELATED"/>
    <property type="match status" value="1"/>
</dbReference>
<keyword evidence="3" id="KW-1185">Reference proteome</keyword>
<dbReference type="InterPro" id="IPR050490">
    <property type="entry name" value="Bact_solute-bd_prot1"/>
</dbReference>
<dbReference type="SUPFAM" id="SSF53850">
    <property type="entry name" value="Periplasmic binding protein-like II"/>
    <property type="match status" value="1"/>
</dbReference>
<evidence type="ECO:0000313" key="3">
    <source>
        <dbReference type="Proteomes" id="UP001524473"/>
    </source>
</evidence>
<dbReference type="Gene3D" id="3.40.190.10">
    <property type="entry name" value="Periplasmic binding protein-like II"/>
    <property type="match status" value="1"/>
</dbReference>
<name>A0ABT1RXJ2_9FIRM</name>
<reference evidence="2 3" key="1">
    <citation type="submission" date="2022-06" db="EMBL/GenBank/DDBJ databases">
        <title>Isolation of gut microbiota from human fecal samples.</title>
        <authorList>
            <person name="Pamer E.G."/>
            <person name="Barat B."/>
            <person name="Waligurski E."/>
            <person name="Medina S."/>
            <person name="Paddock L."/>
            <person name="Mostad J."/>
        </authorList>
    </citation>
    <scope>NUCLEOTIDE SEQUENCE [LARGE SCALE GENOMIC DNA]</scope>
    <source>
        <strain evidence="2 3">DFI.9.73</strain>
    </source>
</reference>